<keyword evidence="3" id="KW-1185">Reference proteome</keyword>
<name>A0A5B7FGG1_PORTR</name>
<protein>
    <submittedName>
        <fullName evidence="2">Uncharacterized protein</fullName>
    </submittedName>
</protein>
<evidence type="ECO:0000256" key="1">
    <source>
        <dbReference type="SAM" id="MobiDB-lite"/>
    </source>
</evidence>
<feature type="region of interest" description="Disordered" evidence="1">
    <location>
        <begin position="1"/>
        <end position="22"/>
    </location>
</feature>
<feature type="compositionally biased region" description="Polar residues" evidence="1">
    <location>
        <begin position="8"/>
        <end position="22"/>
    </location>
</feature>
<comment type="caution">
    <text evidence="2">The sequence shown here is derived from an EMBL/GenBank/DDBJ whole genome shotgun (WGS) entry which is preliminary data.</text>
</comment>
<sequence>MYEENKSRVVNQDEQTTAPTQQLKAAEYSGLYVSPSVFCLLLDSKCKCRICTPAPAFCEGEKRSSRSTRPVLRRGKNWLGGIQTRHVMTEVVWRTEGQHCVSQS</sequence>
<reference evidence="2 3" key="1">
    <citation type="submission" date="2019-05" db="EMBL/GenBank/DDBJ databases">
        <title>Another draft genome of Portunus trituberculatus and its Hox gene families provides insights of decapod evolution.</title>
        <authorList>
            <person name="Jeong J.-H."/>
            <person name="Song I."/>
            <person name="Kim S."/>
            <person name="Choi T."/>
            <person name="Kim D."/>
            <person name="Ryu S."/>
            <person name="Kim W."/>
        </authorList>
    </citation>
    <scope>NUCLEOTIDE SEQUENCE [LARGE SCALE GENOMIC DNA]</scope>
    <source>
        <tissue evidence="2">Muscle</tissue>
    </source>
</reference>
<dbReference type="AlphaFoldDB" id="A0A5B7FGG1"/>
<accession>A0A5B7FGG1</accession>
<gene>
    <name evidence="2" type="ORF">E2C01_039286</name>
</gene>
<evidence type="ECO:0000313" key="2">
    <source>
        <dbReference type="EMBL" id="MPC45582.1"/>
    </source>
</evidence>
<proteinExistence type="predicted"/>
<dbReference type="Proteomes" id="UP000324222">
    <property type="component" value="Unassembled WGS sequence"/>
</dbReference>
<organism evidence="2 3">
    <name type="scientific">Portunus trituberculatus</name>
    <name type="common">Swimming crab</name>
    <name type="synonym">Neptunus trituberculatus</name>
    <dbReference type="NCBI Taxonomy" id="210409"/>
    <lineage>
        <taxon>Eukaryota</taxon>
        <taxon>Metazoa</taxon>
        <taxon>Ecdysozoa</taxon>
        <taxon>Arthropoda</taxon>
        <taxon>Crustacea</taxon>
        <taxon>Multicrustacea</taxon>
        <taxon>Malacostraca</taxon>
        <taxon>Eumalacostraca</taxon>
        <taxon>Eucarida</taxon>
        <taxon>Decapoda</taxon>
        <taxon>Pleocyemata</taxon>
        <taxon>Brachyura</taxon>
        <taxon>Eubrachyura</taxon>
        <taxon>Portunoidea</taxon>
        <taxon>Portunidae</taxon>
        <taxon>Portuninae</taxon>
        <taxon>Portunus</taxon>
    </lineage>
</organism>
<dbReference type="EMBL" id="VSRR010006796">
    <property type="protein sequence ID" value="MPC45582.1"/>
    <property type="molecule type" value="Genomic_DNA"/>
</dbReference>
<evidence type="ECO:0000313" key="3">
    <source>
        <dbReference type="Proteomes" id="UP000324222"/>
    </source>
</evidence>